<evidence type="ECO:0000313" key="2">
    <source>
        <dbReference type="Proteomes" id="UP000561326"/>
    </source>
</evidence>
<dbReference type="AlphaFoldDB" id="A0A848D1C9"/>
<organism evidence="1 2">
    <name type="scientific">Aneurinibacillus aneurinilyticus</name>
    <name type="common">Bacillus aneurinolyticus</name>
    <dbReference type="NCBI Taxonomy" id="1391"/>
    <lineage>
        <taxon>Bacteria</taxon>
        <taxon>Bacillati</taxon>
        <taxon>Bacillota</taxon>
        <taxon>Bacilli</taxon>
        <taxon>Bacillales</taxon>
        <taxon>Paenibacillaceae</taxon>
        <taxon>Aneurinibacillus group</taxon>
        <taxon>Aneurinibacillus</taxon>
    </lineage>
</organism>
<dbReference type="RefSeq" id="WP_168976769.1">
    <property type="nucleotide sequence ID" value="NZ_JABAGO010000091.1"/>
</dbReference>
<dbReference type="Pfam" id="PF13158">
    <property type="entry name" value="DUF3993"/>
    <property type="match status" value="1"/>
</dbReference>
<proteinExistence type="predicted"/>
<sequence>MMQDVWKSVGVIATVFAIFFMPVVSMQVTGVASGSLALAAQSNIPKKESIRSLLRQAADAQYTLNEPMARSEVLERIRPYMTEEFSRTFLQERLVSEKNRQGETLWYVPGSDDMYLFIPDFSWDSRTKVSISEGAIQVSQYYPAEDGPWQMPAHKETVLLIREDGKWKVNDIQYE</sequence>
<name>A0A848D1C9_ANEAE</name>
<comment type="caution">
    <text evidence="1">The sequence shown here is derived from an EMBL/GenBank/DDBJ whole genome shotgun (WGS) entry which is preliminary data.</text>
</comment>
<dbReference type="InterPro" id="IPR025056">
    <property type="entry name" value="DUF3993"/>
</dbReference>
<gene>
    <name evidence="1" type="ORF">HF838_25080</name>
</gene>
<dbReference type="EMBL" id="JABAGO010000091">
    <property type="protein sequence ID" value="NMF01466.1"/>
    <property type="molecule type" value="Genomic_DNA"/>
</dbReference>
<reference evidence="1 2" key="1">
    <citation type="submission" date="2020-04" db="EMBL/GenBank/DDBJ databases">
        <authorList>
            <person name="Hitch T.C.A."/>
            <person name="Wylensek D."/>
            <person name="Clavel T."/>
        </authorList>
    </citation>
    <scope>NUCLEOTIDE SEQUENCE [LARGE SCALE GENOMIC DNA]</scope>
    <source>
        <strain evidence="1 2">WB01_D5_05</strain>
    </source>
</reference>
<protein>
    <submittedName>
        <fullName evidence="1">DUF3993 domain-containing protein</fullName>
    </submittedName>
</protein>
<dbReference type="Proteomes" id="UP000561326">
    <property type="component" value="Unassembled WGS sequence"/>
</dbReference>
<accession>A0A848D1C9</accession>
<evidence type="ECO:0000313" key="1">
    <source>
        <dbReference type="EMBL" id="NMF01466.1"/>
    </source>
</evidence>